<keyword evidence="2 9" id="KW-0566">Pantothenate biosynthesis</keyword>
<keyword evidence="7 9" id="KW-0704">Schiff base</keyword>
<comment type="pathway">
    <text evidence="9">Cofactor biosynthesis; (R)-pantothenate biosynthesis; beta-alanine from L-aspartate: step 1/1.</text>
</comment>
<comment type="caution">
    <text evidence="17">The sequence shown here is derived from an EMBL/GenBank/DDBJ whole genome shotgun (WGS) entry which is preliminary data.</text>
</comment>
<organism evidence="17 20">
    <name type="scientific">Mobiluncus mulieris</name>
    <dbReference type="NCBI Taxonomy" id="2052"/>
    <lineage>
        <taxon>Bacteria</taxon>
        <taxon>Bacillati</taxon>
        <taxon>Actinomycetota</taxon>
        <taxon>Actinomycetes</taxon>
        <taxon>Actinomycetales</taxon>
        <taxon>Actinomycetaceae</taxon>
        <taxon>Mobiluncus</taxon>
    </lineage>
</organism>
<dbReference type="PANTHER" id="PTHR21012">
    <property type="entry name" value="ASPARTATE 1-DECARBOXYLASE"/>
    <property type="match status" value="1"/>
</dbReference>
<feature type="chain" id="PRO_5044351177" description="Aspartate 1-decarboxylase beta chain" evidence="9 13">
    <location>
        <begin position="1"/>
        <end position="25"/>
    </location>
</feature>
<comment type="cofactor">
    <cofactor evidence="9 10">
        <name>pyruvate</name>
        <dbReference type="ChEBI" id="CHEBI:15361"/>
    </cofactor>
    <text evidence="9 10">Binds 1 pyruvoyl group covalently per subunit.</text>
</comment>
<dbReference type="EMBL" id="JABCUV010000011">
    <property type="protein sequence ID" value="NMW93834.1"/>
    <property type="molecule type" value="Genomic_DNA"/>
</dbReference>
<dbReference type="Proteomes" id="UP001209486">
    <property type="component" value="Unassembled WGS sequence"/>
</dbReference>
<dbReference type="PANTHER" id="PTHR21012:SF0">
    <property type="entry name" value="ASPARTATE 1-DECARBOXYLASE"/>
    <property type="match status" value="1"/>
</dbReference>
<feature type="chain" id="PRO_5044351176" description="Aspartate 1-decarboxylase alpha chain" evidence="9 13">
    <location>
        <begin position="26"/>
        <end position="116"/>
    </location>
</feature>
<evidence type="ECO:0000313" key="17">
    <source>
        <dbReference type="EMBL" id="NMX02743.1"/>
    </source>
</evidence>
<dbReference type="PIRSF" id="PIRSF006246">
    <property type="entry name" value="Asp_decarbox"/>
    <property type="match status" value="1"/>
</dbReference>
<evidence type="ECO:0000256" key="5">
    <source>
        <dbReference type="ARBA" id="ARBA00023145"/>
    </source>
</evidence>
<dbReference type="GeneID" id="61169219"/>
<dbReference type="AlphaFoldDB" id="A0A2J9KNT8"/>
<evidence type="ECO:0000313" key="16">
    <source>
        <dbReference type="EMBL" id="NMW93834.1"/>
    </source>
</evidence>
<comment type="catalytic activity">
    <reaction evidence="9">
        <text>L-aspartate + H(+) = beta-alanine + CO2</text>
        <dbReference type="Rhea" id="RHEA:19497"/>
        <dbReference type="ChEBI" id="CHEBI:15378"/>
        <dbReference type="ChEBI" id="CHEBI:16526"/>
        <dbReference type="ChEBI" id="CHEBI:29991"/>
        <dbReference type="ChEBI" id="CHEBI:57966"/>
        <dbReference type="EC" id="4.1.1.11"/>
    </reaction>
</comment>
<dbReference type="Proteomes" id="UP000575397">
    <property type="component" value="Unassembled WGS sequence"/>
</dbReference>
<sequence length="116" mass="12687">MRMRTMMSGKIHRATVTDADINYVGSITVDEELLERADILPGERVDVVDINNGTRLTTYTLAGKRGSGTIQMNGAAARLIQPGDLVIIIAYATLDDETARSFEPCVVHVDNENHPC</sequence>
<dbReference type="Proteomes" id="UP000578252">
    <property type="component" value="Unassembled WGS sequence"/>
</dbReference>
<evidence type="ECO:0000256" key="10">
    <source>
        <dbReference type="PIRSR" id="PIRSR006246-1"/>
    </source>
</evidence>
<accession>A0A2J9KNT8</accession>
<evidence type="ECO:0000256" key="2">
    <source>
        <dbReference type="ARBA" id="ARBA00022655"/>
    </source>
</evidence>
<dbReference type="GO" id="GO:0004068">
    <property type="term" value="F:aspartate 1-decarboxylase activity"/>
    <property type="evidence" value="ECO:0007669"/>
    <property type="project" value="UniProtKB-UniRule"/>
</dbReference>
<keyword evidence="8 9" id="KW-0670">Pyruvate</keyword>
<dbReference type="GO" id="GO:0006523">
    <property type="term" value="P:alanine biosynthetic process"/>
    <property type="evidence" value="ECO:0007669"/>
    <property type="project" value="InterPro"/>
</dbReference>
<keyword evidence="4 9" id="KW-0068">Autocatalytic cleavage</keyword>
<evidence type="ECO:0000256" key="13">
    <source>
        <dbReference type="PIRSR" id="PIRSR006246-5"/>
    </source>
</evidence>
<dbReference type="Proteomes" id="UP000255284">
    <property type="component" value="Unassembled WGS sequence"/>
</dbReference>
<feature type="binding site" evidence="9 11">
    <location>
        <position position="58"/>
    </location>
    <ligand>
        <name>substrate</name>
    </ligand>
</feature>
<dbReference type="OrthoDB" id="9803983at2"/>
<dbReference type="GO" id="GO:0005829">
    <property type="term" value="C:cytosol"/>
    <property type="evidence" value="ECO:0007669"/>
    <property type="project" value="TreeGrafter"/>
</dbReference>
<evidence type="ECO:0000313" key="22">
    <source>
        <dbReference type="Proteomes" id="UP000582487"/>
    </source>
</evidence>
<feature type="active site" description="Proton donor" evidence="9 10">
    <location>
        <position position="59"/>
    </location>
</feature>
<evidence type="ECO:0000313" key="19">
    <source>
        <dbReference type="Proteomes" id="UP000255284"/>
    </source>
</evidence>
<dbReference type="Proteomes" id="UP000582487">
    <property type="component" value="Unassembled WGS sequence"/>
</dbReference>
<proteinExistence type="inferred from homology"/>
<feature type="binding site" evidence="9 11">
    <location>
        <begin position="74"/>
        <end position="76"/>
    </location>
    <ligand>
        <name>substrate</name>
    </ligand>
</feature>
<evidence type="ECO:0000313" key="18">
    <source>
        <dbReference type="EMBL" id="STO16150.1"/>
    </source>
</evidence>
<dbReference type="InterPro" id="IPR003190">
    <property type="entry name" value="Asp_decarbox"/>
</dbReference>
<evidence type="ECO:0000313" key="20">
    <source>
        <dbReference type="Proteomes" id="UP000575397"/>
    </source>
</evidence>
<evidence type="ECO:0000256" key="8">
    <source>
        <dbReference type="ARBA" id="ARBA00023317"/>
    </source>
</evidence>
<dbReference type="CDD" id="cd06919">
    <property type="entry name" value="Asp_decarbox"/>
    <property type="match status" value="1"/>
</dbReference>
<feature type="modified residue" description="Pyruvic acid (Ser)" evidence="9 12">
    <location>
        <position position="26"/>
    </location>
</feature>
<dbReference type="EMBL" id="UGGQ01000006">
    <property type="protein sequence ID" value="STO16150.1"/>
    <property type="molecule type" value="Genomic_DNA"/>
</dbReference>
<dbReference type="EMBL" id="VSZY01000009">
    <property type="protein sequence ID" value="MCU9969078.1"/>
    <property type="molecule type" value="Genomic_DNA"/>
</dbReference>
<dbReference type="SUPFAM" id="SSF50692">
    <property type="entry name" value="ADC-like"/>
    <property type="match status" value="1"/>
</dbReference>
<comment type="subunit">
    <text evidence="9">Heterooctamer of four alpha and four beta subunits.</text>
</comment>
<evidence type="ECO:0000256" key="9">
    <source>
        <dbReference type="HAMAP-Rule" id="MF_00446"/>
    </source>
</evidence>
<keyword evidence="6 9" id="KW-0456">Lyase</keyword>
<comment type="subcellular location">
    <subcellularLocation>
        <location evidence="9">Cytoplasm</location>
    </subcellularLocation>
</comment>
<keyword evidence="3 9" id="KW-0210">Decarboxylase</keyword>
<dbReference type="Gene3D" id="2.40.40.20">
    <property type="match status" value="1"/>
</dbReference>
<name>A0A2J9KNT8_9ACTO</name>
<keyword evidence="1 9" id="KW-0963">Cytoplasm</keyword>
<evidence type="ECO:0000256" key="12">
    <source>
        <dbReference type="PIRSR" id="PIRSR006246-3"/>
    </source>
</evidence>
<comment type="function">
    <text evidence="9">Catalyzes the pyruvoyl-dependent decarboxylation of aspartate to produce beta-alanine.</text>
</comment>
<dbReference type="NCBIfam" id="TIGR00223">
    <property type="entry name" value="panD"/>
    <property type="match status" value="1"/>
</dbReference>
<dbReference type="GO" id="GO:0015940">
    <property type="term" value="P:pantothenate biosynthetic process"/>
    <property type="evidence" value="ECO:0007669"/>
    <property type="project" value="UniProtKB-UniRule"/>
</dbReference>
<dbReference type="EC" id="4.1.1.11" evidence="9"/>
<reference evidence="18 19" key="1">
    <citation type="submission" date="2018-06" db="EMBL/GenBank/DDBJ databases">
        <authorList>
            <consortium name="Pathogen Informatics"/>
            <person name="Doyle S."/>
        </authorList>
    </citation>
    <scope>NUCLEOTIDE SEQUENCE [LARGE SCALE GENOMIC DNA]</scope>
    <source>
        <strain evidence="18 19">NCTC11819</strain>
    </source>
</reference>
<dbReference type="RefSeq" id="WP_004013328.1">
    <property type="nucleotide sequence ID" value="NZ_CAMPNB010000002.1"/>
</dbReference>
<evidence type="ECO:0000256" key="1">
    <source>
        <dbReference type="ARBA" id="ARBA00022490"/>
    </source>
</evidence>
<comment type="similarity">
    <text evidence="9">Belongs to the PanD family.</text>
</comment>
<protein>
    <recommendedName>
        <fullName evidence="9">Aspartate 1-decarboxylase</fullName>
        <ecNumber evidence="9">4.1.1.11</ecNumber>
    </recommendedName>
    <alternativeName>
        <fullName evidence="9">Aspartate alpha-decarboxylase</fullName>
    </alternativeName>
    <component>
        <recommendedName>
            <fullName evidence="9">Aspartate 1-decarboxylase beta chain</fullName>
        </recommendedName>
    </component>
    <component>
        <recommendedName>
            <fullName evidence="9">Aspartate 1-decarboxylase alpha chain</fullName>
        </recommendedName>
    </component>
</protein>
<feature type="active site" description="Schiff-base intermediate with substrate; via pyruvic acid" evidence="9 10">
    <location>
        <position position="26"/>
    </location>
</feature>
<gene>
    <name evidence="9 18" type="primary">panD</name>
    <name evidence="14" type="ORF">FYZ43_06645</name>
    <name evidence="16" type="ORF">HHJ74_09095</name>
    <name evidence="17" type="ORF">HHJ77_02035</name>
    <name evidence="15" type="ORF">HHJ78_01695</name>
    <name evidence="18" type="ORF">NCTC11819_00705</name>
</gene>
<dbReference type="HAMAP" id="MF_00446">
    <property type="entry name" value="PanD"/>
    <property type="match status" value="1"/>
</dbReference>
<evidence type="ECO:0000256" key="7">
    <source>
        <dbReference type="ARBA" id="ARBA00023270"/>
    </source>
</evidence>
<evidence type="ECO:0000256" key="6">
    <source>
        <dbReference type="ARBA" id="ARBA00023239"/>
    </source>
</evidence>
<dbReference type="UniPathway" id="UPA00028">
    <property type="reaction ID" value="UER00002"/>
</dbReference>
<dbReference type="Pfam" id="PF02261">
    <property type="entry name" value="Asp_decarbox"/>
    <property type="match status" value="1"/>
</dbReference>
<dbReference type="EMBL" id="JABCUS010000003">
    <property type="protein sequence ID" value="NMX02743.1"/>
    <property type="molecule type" value="Genomic_DNA"/>
</dbReference>
<reference evidence="14 23" key="2">
    <citation type="submission" date="2019-08" db="EMBL/GenBank/DDBJ databases">
        <title>Comparison of rpoB and gyrB Sequences from Mobiluncus Species and Development of a Multiplex PCR Method for Clinical Detection of Mobiluncus curtisii and Mobiluncus mulieris.</title>
        <authorList>
            <person name="Yang L."/>
            <person name="Shen Y."/>
            <person name="Xu G."/>
            <person name="Shu L.-B."/>
            <person name="Hu J."/>
            <person name="Zhang R."/>
            <person name="Wang Y."/>
            <person name="Zhou H.-W."/>
            <person name="Zhang X."/>
        </authorList>
    </citation>
    <scope>NUCLEOTIDE SEQUENCE [LARGE SCALE GENOMIC DNA]</scope>
    <source>
        <strain evidence="14 23">M26</strain>
    </source>
</reference>
<evidence type="ECO:0000313" key="21">
    <source>
        <dbReference type="Proteomes" id="UP000578252"/>
    </source>
</evidence>
<dbReference type="InterPro" id="IPR009010">
    <property type="entry name" value="Asp_de-COase-like_dom_sf"/>
</dbReference>
<evidence type="ECO:0000313" key="15">
    <source>
        <dbReference type="EMBL" id="NMW64278.1"/>
    </source>
</evidence>
<evidence type="ECO:0000256" key="11">
    <source>
        <dbReference type="PIRSR" id="PIRSR006246-2"/>
    </source>
</evidence>
<evidence type="ECO:0000256" key="3">
    <source>
        <dbReference type="ARBA" id="ARBA00022793"/>
    </source>
</evidence>
<keyword evidence="5 9" id="KW-0865">Zymogen</keyword>
<evidence type="ECO:0000313" key="14">
    <source>
        <dbReference type="EMBL" id="MCU9969078.1"/>
    </source>
</evidence>
<evidence type="ECO:0000256" key="4">
    <source>
        <dbReference type="ARBA" id="ARBA00022813"/>
    </source>
</evidence>
<comment type="PTM">
    <text evidence="9 12">Is synthesized initially as an inactive proenzyme, which is activated by self-cleavage at a specific serine bond to produce a beta-subunit with a hydroxyl group at its C-terminus and an alpha-subunit with a pyruvoyl group at its N-terminus.</text>
</comment>
<evidence type="ECO:0000313" key="23">
    <source>
        <dbReference type="Proteomes" id="UP001209486"/>
    </source>
</evidence>
<dbReference type="EMBL" id="JABCUR010000001">
    <property type="protein sequence ID" value="NMW64278.1"/>
    <property type="molecule type" value="Genomic_DNA"/>
</dbReference>
<reference evidence="20 21" key="3">
    <citation type="submission" date="2020-04" db="EMBL/GenBank/DDBJ databases">
        <title>Antimicrobial susceptibility and clonality of vaginal-derived multi-drug resistant Mobiluncus isolates in China.</title>
        <authorList>
            <person name="Zhang X."/>
        </authorList>
    </citation>
    <scope>NUCLEOTIDE SEQUENCE [LARGE SCALE GENOMIC DNA]</scope>
    <source>
        <strain evidence="17 20">12</strain>
        <strain evidence="15 21">13</strain>
        <strain evidence="16 22">7</strain>
    </source>
</reference>